<name>E1QFY1_DESB2</name>
<evidence type="ECO:0000313" key="3">
    <source>
        <dbReference type="EMBL" id="ADK84591.1"/>
    </source>
</evidence>
<dbReference type="Pfam" id="PF07498">
    <property type="entry name" value="Rho_N"/>
    <property type="match status" value="1"/>
</dbReference>
<proteinExistence type="predicted"/>
<evidence type="ECO:0000256" key="1">
    <source>
        <dbReference type="SAM" id="Coils"/>
    </source>
</evidence>
<sequence>MADDQIFAKPLEKMTVKELRDLALTINGIVGVHSMKKEELMAAIKEAKGIVDEEGEKKFARQIRQIKADIRTLREKRDQAREKDDKNAVAILRRRISRLKKQTRNLATA</sequence>
<dbReference type="KEGG" id="dbr:Deba_1223"/>
<evidence type="ECO:0000259" key="2">
    <source>
        <dbReference type="SMART" id="SM00959"/>
    </source>
</evidence>
<protein>
    <recommendedName>
        <fullName evidence="2">Rho termination factor-like N-terminal domain-containing protein</fullName>
    </recommendedName>
</protein>
<dbReference type="InterPro" id="IPR011112">
    <property type="entry name" value="Rho-like_N"/>
</dbReference>
<evidence type="ECO:0000313" key="4">
    <source>
        <dbReference type="Proteomes" id="UP000009047"/>
    </source>
</evidence>
<dbReference type="AlphaFoldDB" id="E1QFY1"/>
<dbReference type="HOGENOM" id="CLU_159854_0_0_7"/>
<gene>
    <name evidence="3" type="ordered locus">Deba_1223</name>
</gene>
<dbReference type="STRING" id="644282.Deba_1223"/>
<reference evidence="3 4" key="1">
    <citation type="journal article" date="2010" name="Stand. Genomic Sci.">
        <title>Complete genome sequence of Desulfarculus baarsii type strain (2st14).</title>
        <authorList>
            <person name="Sun H."/>
            <person name="Spring S."/>
            <person name="Lapidus A."/>
            <person name="Davenport K."/>
            <person name="Del Rio T.G."/>
            <person name="Tice H."/>
            <person name="Nolan M."/>
            <person name="Copeland A."/>
            <person name="Cheng J.F."/>
            <person name="Lucas S."/>
            <person name="Tapia R."/>
            <person name="Goodwin L."/>
            <person name="Pitluck S."/>
            <person name="Ivanova N."/>
            <person name="Pagani I."/>
            <person name="Mavromatis K."/>
            <person name="Ovchinnikova G."/>
            <person name="Pati A."/>
            <person name="Chen A."/>
            <person name="Palaniappan K."/>
            <person name="Hauser L."/>
            <person name="Chang Y.J."/>
            <person name="Jeffries C.D."/>
            <person name="Detter J.C."/>
            <person name="Han C."/>
            <person name="Rohde M."/>
            <person name="Brambilla E."/>
            <person name="Goker M."/>
            <person name="Woyke T."/>
            <person name="Bristow J."/>
            <person name="Eisen J.A."/>
            <person name="Markowitz V."/>
            <person name="Hugenholtz P."/>
            <person name="Kyrpides N.C."/>
            <person name="Klenk H.P."/>
            <person name="Land M."/>
        </authorList>
    </citation>
    <scope>NUCLEOTIDE SEQUENCE [LARGE SCALE GENOMIC DNA]</scope>
    <source>
        <strain evidence="4">ATCC 33931 / DSM 2075 / LMG 7858 / VKM B-1802 / 2st14</strain>
    </source>
</reference>
<dbReference type="EMBL" id="CP002085">
    <property type="protein sequence ID" value="ADK84591.1"/>
    <property type="molecule type" value="Genomic_DNA"/>
</dbReference>
<keyword evidence="1" id="KW-0175">Coiled coil</keyword>
<accession>E1QFY1</accession>
<dbReference type="OrthoDB" id="5471852at2"/>
<keyword evidence="4" id="KW-1185">Reference proteome</keyword>
<dbReference type="GO" id="GO:0006353">
    <property type="term" value="P:DNA-templated transcription termination"/>
    <property type="evidence" value="ECO:0007669"/>
    <property type="project" value="InterPro"/>
</dbReference>
<dbReference type="RefSeq" id="WP_013258045.1">
    <property type="nucleotide sequence ID" value="NC_014365.1"/>
</dbReference>
<dbReference type="Proteomes" id="UP000009047">
    <property type="component" value="Chromosome"/>
</dbReference>
<dbReference type="SMART" id="SM00959">
    <property type="entry name" value="Rho_N"/>
    <property type="match status" value="1"/>
</dbReference>
<feature type="domain" description="Rho termination factor-like N-terminal" evidence="2">
    <location>
        <begin position="10"/>
        <end position="53"/>
    </location>
</feature>
<feature type="coiled-coil region" evidence="1">
    <location>
        <begin position="56"/>
        <end position="83"/>
    </location>
</feature>
<dbReference type="eggNOG" id="ENOG50336AZ">
    <property type="taxonomic scope" value="Bacteria"/>
</dbReference>
<organism evidence="3 4">
    <name type="scientific">Desulfarculus baarsii (strain ATCC 33931 / DSM 2075 / LMG 7858 / VKM B-1802 / 2st14)</name>
    <dbReference type="NCBI Taxonomy" id="644282"/>
    <lineage>
        <taxon>Bacteria</taxon>
        <taxon>Pseudomonadati</taxon>
        <taxon>Thermodesulfobacteriota</taxon>
        <taxon>Desulfarculia</taxon>
        <taxon>Desulfarculales</taxon>
        <taxon>Desulfarculaceae</taxon>
        <taxon>Desulfarculus</taxon>
    </lineage>
</organism>